<evidence type="ECO:0000256" key="2">
    <source>
        <dbReference type="SAM" id="SignalP"/>
    </source>
</evidence>
<dbReference type="PATRIC" id="fig|1423772.3.peg.1715"/>
<dbReference type="PROSITE" id="PS51257">
    <property type="entry name" value="PROKAR_LIPOPROTEIN"/>
    <property type="match status" value="1"/>
</dbReference>
<feature type="region of interest" description="Disordered" evidence="1">
    <location>
        <begin position="24"/>
        <end position="87"/>
    </location>
</feature>
<feature type="compositionally biased region" description="Polar residues" evidence="1">
    <location>
        <begin position="57"/>
        <end position="76"/>
    </location>
</feature>
<proteinExistence type="predicted"/>
<accession>A0A0R2BRM7</accession>
<gene>
    <name evidence="4" type="ORF">FC48_GL001611</name>
</gene>
<feature type="domain" description="DUF6287" evidence="3">
    <location>
        <begin position="234"/>
        <end position="264"/>
    </location>
</feature>
<evidence type="ECO:0000256" key="1">
    <source>
        <dbReference type="SAM" id="MobiDB-lite"/>
    </source>
</evidence>
<protein>
    <recommendedName>
        <fullName evidence="3">DUF6287 domain-containing protein</fullName>
    </recommendedName>
</protein>
<sequence>MPRKKILYIAVSVLSLLTLTACGNQSEKEKVSSSCKQKTSKVAKSTKKHSSKTSESNAVDTTEKTTMAESQSSATKSSEKPVAKTMDLSQIKDGNYTSIRGTWHQIRYGRNHVPGKTGVQWEDGGDAKLYVFEDVLVGKELAMSKRVFAAGSDINQNLVFSEKDGSLTGSLADQNVATNMSITFYPKGSVTKFNNEGTPETASQDLIAVWTSGNSYTQVFALESSNADSNGADVNVEQISNNNFTSLVGTWKNKAGKTLVVENSLAIREAGPGQNHPVPAGVNVTVNGDPEMISNGELSNGYIKAVIGTRMDQPAAGGAGAFIVPKGVSFEYATDDDTSKDRIFMGQSVDMKDVYYRVD</sequence>
<feature type="signal peptide" evidence="2">
    <location>
        <begin position="1"/>
        <end position="23"/>
    </location>
</feature>
<dbReference type="AlphaFoldDB" id="A0A0R2BRM7"/>
<feature type="compositionally biased region" description="Basic residues" evidence="1">
    <location>
        <begin position="38"/>
        <end position="51"/>
    </location>
</feature>
<dbReference type="Pfam" id="PF19804">
    <property type="entry name" value="DUF6287"/>
    <property type="match status" value="1"/>
</dbReference>
<dbReference type="Proteomes" id="UP000051612">
    <property type="component" value="Unassembled WGS sequence"/>
</dbReference>
<dbReference type="InterPro" id="IPR046254">
    <property type="entry name" value="DUF6287"/>
</dbReference>
<feature type="chain" id="PRO_5038676101" description="DUF6287 domain-containing protein" evidence="2">
    <location>
        <begin position="24"/>
        <end position="359"/>
    </location>
</feature>
<keyword evidence="2" id="KW-0732">Signal</keyword>
<evidence type="ECO:0000259" key="3">
    <source>
        <dbReference type="Pfam" id="PF19804"/>
    </source>
</evidence>
<comment type="caution">
    <text evidence="4">The sequence shown here is derived from an EMBL/GenBank/DDBJ whole genome shotgun (WGS) entry which is preliminary data.</text>
</comment>
<dbReference type="RefSeq" id="WP_056957906.1">
    <property type="nucleotide sequence ID" value="NZ_AYYN01000002.1"/>
</dbReference>
<reference evidence="4 5" key="1">
    <citation type="journal article" date="2015" name="Genome Announc.">
        <title>Expanding the biotechnology potential of lactobacilli through comparative genomics of 213 strains and associated genera.</title>
        <authorList>
            <person name="Sun Z."/>
            <person name="Harris H.M."/>
            <person name="McCann A."/>
            <person name="Guo C."/>
            <person name="Argimon S."/>
            <person name="Zhang W."/>
            <person name="Yang X."/>
            <person name="Jeffery I.B."/>
            <person name="Cooney J.C."/>
            <person name="Kagawa T.F."/>
            <person name="Liu W."/>
            <person name="Song Y."/>
            <person name="Salvetti E."/>
            <person name="Wrobel A."/>
            <person name="Rasinkangas P."/>
            <person name="Parkhill J."/>
            <person name="Rea M.C."/>
            <person name="O'Sullivan O."/>
            <person name="Ritari J."/>
            <person name="Douillard F.P."/>
            <person name="Paul Ross R."/>
            <person name="Yang R."/>
            <person name="Briner A.E."/>
            <person name="Felis G.E."/>
            <person name="de Vos W.M."/>
            <person name="Barrangou R."/>
            <person name="Klaenhammer T.R."/>
            <person name="Caufield P.W."/>
            <person name="Cui Y."/>
            <person name="Zhang H."/>
            <person name="O'Toole P.W."/>
        </authorList>
    </citation>
    <scope>NUCLEOTIDE SEQUENCE [LARGE SCALE GENOMIC DNA]</scope>
    <source>
        <strain evidence="4 5">DSM 20452</strain>
    </source>
</reference>
<organism evidence="4 5">
    <name type="scientific">Ligilactobacillus murinus DSM 20452 = NBRC 14221</name>
    <dbReference type="NCBI Taxonomy" id="1423772"/>
    <lineage>
        <taxon>Bacteria</taxon>
        <taxon>Bacillati</taxon>
        <taxon>Bacillota</taxon>
        <taxon>Bacilli</taxon>
        <taxon>Lactobacillales</taxon>
        <taxon>Lactobacillaceae</taxon>
        <taxon>Ligilactobacillus</taxon>
    </lineage>
</organism>
<evidence type="ECO:0000313" key="5">
    <source>
        <dbReference type="Proteomes" id="UP000051612"/>
    </source>
</evidence>
<evidence type="ECO:0000313" key="4">
    <source>
        <dbReference type="EMBL" id="KRM78099.1"/>
    </source>
</evidence>
<dbReference type="EMBL" id="AYYN01000002">
    <property type="protein sequence ID" value="KRM78099.1"/>
    <property type="molecule type" value="Genomic_DNA"/>
</dbReference>
<name>A0A0R2BRM7_9LACO</name>